<reference evidence="2 5" key="2">
    <citation type="submission" date="2016-01" db="EMBL/GenBank/DDBJ databases">
        <authorList>
            <person name="Varghese N."/>
        </authorList>
    </citation>
    <scope>NUCLEOTIDE SEQUENCE [LARGE SCALE GENOMIC DNA]</scope>
    <source>
        <strain evidence="2 5">HL-91</strain>
    </source>
</reference>
<evidence type="ECO:0000313" key="3">
    <source>
        <dbReference type="EMBL" id="KPP89983.1"/>
    </source>
</evidence>
<reference evidence="3 4" key="1">
    <citation type="submission" date="2015-09" db="EMBL/GenBank/DDBJ databases">
        <title>Identification and resolution of microdiversity through metagenomic sequencing of parallel consortia.</title>
        <authorList>
            <person name="Nelson W.C."/>
            <person name="Romine M.F."/>
            <person name="Lindemann S.R."/>
        </authorList>
    </citation>
    <scope>NUCLEOTIDE SEQUENCE [LARGE SCALE GENOMIC DNA]</scope>
    <source>
        <strain evidence="3">HL-91</strain>
    </source>
</reference>
<evidence type="ECO:0000313" key="2">
    <source>
        <dbReference type="EMBL" id="CUX81088.1"/>
    </source>
</evidence>
<evidence type="ECO:0000256" key="1">
    <source>
        <dbReference type="SAM" id="MobiDB-lite"/>
    </source>
</evidence>
<dbReference type="EMBL" id="LJSG01000020">
    <property type="protein sequence ID" value="KPP89983.1"/>
    <property type="molecule type" value="Genomic_DNA"/>
</dbReference>
<comment type="caution">
    <text evidence="3">The sequence shown here is derived from an EMBL/GenBank/DDBJ whole genome shotgun (WGS) entry which is preliminary data.</text>
</comment>
<dbReference type="EMBL" id="FBYC01000004">
    <property type="protein sequence ID" value="CUX81088.1"/>
    <property type="molecule type" value="Genomic_DNA"/>
</dbReference>
<evidence type="ECO:0008006" key="6">
    <source>
        <dbReference type="Google" id="ProtNLM"/>
    </source>
</evidence>
<name>A0A0P7W794_9RHOB</name>
<keyword evidence="5" id="KW-1185">Reference proteome</keyword>
<sequence>MLRFQVQGSGKAPHSITAEGEGPDFRIFCSCPAGRKGGMFCKQVAALLVGDVTKLIGPTGEMAELARRASGSPRIYP</sequence>
<dbReference type="Proteomes" id="UP000182045">
    <property type="component" value="Unassembled WGS sequence"/>
</dbReference>
<dbReference type="STRING" id="1666912.Ga0058931_1526"/>
<dbReference type="AlphaFoldDB" id="A0A0P7W794"/>
<protein>
    <recommendedName>
        <fullName evidence="6">SWIM-type domain-containing protein</fullName>
    </recommendedName>
</protein>
<evidence type="ECO:0000313" key="5">
    <source>
        <dbReference type="Proteomes" id="UP000182045"/>
    </source>
</evidence>
<evidence type="ECO:0000313" key="4">
    <source>
        <dbReference type="Proteomes" id="UP000050413"/>
    </source>
</evidence>
<proteinExistence type="predicted"/>
<organism evidence="3 4">
    <name type="scientific">Roseibaca calidilacus</name>
    <dbReference type="NCBI Taxonomy" id="1666912"/>
    <lineage>
        <taxon>Bacteria</taxon>
        <taxon>Pseudomonadati</taxon>
        <taxon>Pseudomonadota</taxon>
        <taxon>Alphaproteobacteria</taxon>
        <taxon>Rhodobacterales</taxon>
        <taxon>Paracoccaceae</taxon>
        <taxon>Roseinatronobacter</taxon>
    </lineage>
</organism>
<accession>A0A0P7W794</accession>
<gene>
    <name evidence="2" type="ORF">Ga0058931_1526</name>
    <name evidence="3" type="ORF">HLUCCA05_07405</name>
</gene>
<dbReference type="Proteomes" id="UP000050413">
    <property type="component" value="Unassembled WGS sequence"/>
</dbReference>
<feature type="region of interest" description="Disordered" evidence="1">
    <location>
        <begin position="1"/>
        <end position="20"/>
    </location>
</feature>